<accession>A0ABQ2VVC0</accession>
<feature type="compositionally biased region" description="Basic and acidic residues" evidence="1">
    <location>
        <begin position="149"/>
        <end position="160"/>
    </location>
</feature>
<evidence type="ECO:0000256" key="1">
    <source>
        <dbReference type="SAM" id="MobiDB-lite"/>
    </source>
</evidence>
<keyword evidence="2" id="KW-0732">Signal</keyword>
<name>A0ABQ2VVC0_9ACTN</name>
<reference evidence="4" key="1">
    <citation type="journal article" date="2019" name="Int. J. Syst. Evol. Microbiol.">
        <title>The Global Catalogue of Microorganisms (GCM) 10K type strain sequencing project: providing services to taxonomists for standard genome sequencing and annotation.</title>
        <authorList>
            <consortium name="The Broad Institute Genomics Platform"/>
            <consortium name="The Broad Institute Genome Sequencing Center for Infectious Disease"/>
            <person name="Wu L."/>
            <person name="Ma J."/>
        </authorList>
    </citation>
    <scope>NUCLEOTIDE SEQUENCE [LARGE SCALE GENOMIC DNA]</scope>
    <source>
        <strain evidence="4">JCM 4376</strain>
    </source>
</reference>
<dbReference type="Proteomes" id="UP000660675">
    <property type="component" value="Unassembled WGS sequence"/>
</dbReference>
<evidence type="ECO:0008006" key="5">
    <source>
        <dbReference type="Google" id="ProtNLM"/>
    </source>
</evidence>
<organism evidence="3 4">
    <name type="scientific">Streptomyces gelaticus</name>
    <dbReference type="NCBI Taxonomy" id="285446"/>
    <lineage>
        <taxon>Bacteria</taxon>
        <taxon>Bacillati</taxon>
        <taxon>Actinomycetota</taxon>
        <taxon>Actinomycetes</taxon>
        <taxon>Kitasatosporales</taxon>
        <taxon>Streptomycetaceae</taxon>
        <taxon>Streptomyces</taxon>
    </lineage>
</organism>
<sequence>MRPARLVTGTAASAVTIATLGFLTAGPSAYAGDADTPRTGAAGAVSRTTGDLGTRATTGDEIPDDGAGGDEAGSGTGNPFSLDTLSGLNAPSLLDSASGGAFSGLNAPGEDDNPSEDEDTDRGESSSGHDSSSSSKHDGSGGRESWSPSEKEGSGKRDDSSSSGHDSSASGQRPGDTPTGPTGHVKTGVGGSVRPDTTQIAAGAGVLATAAVGGAWLLRRRASGTQGAG</sequence>
<protein>
    <recommendedName>
        <fullName evidence="5">LPXTG cell wall anchor domain-containing protein</fullName>
    </recommendedName>
</protein>
<comment type="caution">
    <text evidence="3">The sequence shown here is derived from an EMBL/GenBank/DDBJ whole genome shotgun (WGS) entry which is preliminary data.</text>
</comment>
<feature type="compositionally biased region" description="Low complexity" evidence="1">
    <location>
        <begin position="161"/>
        <end position="171"/>
    </location>
</feature>
<feature type="compositionally biased region" description="Low complexity" evidence="1">
    <location>
        <begin position="125"/>
        <end position="134"/>
    </location>
</feature>
<gene>
    <name evidence="3" type="ORF">GCM10015535_11230</name>
</gene>
<keyword evidence="4" id="KW-1185">Reference proteome</keyword>
<feature type="region of interest" description="Disordered" evidence="1">
    <location>
        <begin position="30"/>
        <end position="196"/>
    </location>
</feature>
<feature type="compositionally biased region" description="Polar residues" evidence="1">
    <location>
        <begin position="78"/>
        <end position="89"/>
    </location>
</feature>
<dbReference type="RefSeq" id="WP_189542150.1">
    <property type="nucleotide sequence ID" value="NZ_BMTF01000003.1"/>
</dbReference>
<feature type="compositionally biased region" description="Acidic residues" evidence="1">
    <location>
        <begin position="109"/>
        <end position="121"/>
    </location>
</feature>
<feature type="compositionally biased region" description="Polar residues" evidence="1">
    <location>
        <begin position="46"/>
        <end position="57"/>
    </location>
</feature>
<evidence type="ECO:0000256" key="2">
    <source>
        <dbReference type="SAM" id="SignalP"/>
    </source>
</evidence>
<evidence type="ECO:0000313" key="4">
    <source>
        <dbReference type="Proteomes" id="UP000660675"/>
    </source>
</evidence>
<proteinExistence type="predicted"/>
<feature type="signal peptide" evidence="2">
    <location>
        <begin position="1"/>
        <end position="31"/>
    </location>
</feature>
<dbReference type="EMBL" id="BMTF01000003">
    <property type="protein sequence ID" value="GGV77645.1"/>
    <property type="molecule type" value="Genomic_DNA"/>
</dbReference>
<feature type="chain" id="PRO_5045948147" description="LPXTG cell wall anchor domain-containing protein" evidence="2">
    <location>
        <begin position="32"/>
        <end position="229"/>
    </location>
</feature>
<evidence type="ECO:0000313" key="3">
    <source>
        <dbReference type="EMBL" id="GGV77645.1"/>
    </source>
</evidence>